<organism evidence="9 10">
    <name type="scientific">Gilvimarinus xylanilyticus</name>
    <dbReference type="NCBI Taxonomy" id="2944139"/>
    <lineage>
        <taxon>Bacteria</taxon>
        <taxon>Pseudomonadati</taxon>
        <taxon>Pseudomonadota</taxon>
        <taxon>Gammaproteobacteria</taxon>
        <taxon>Cellvibrionales</taxon>
        <taxon>Cellvibrionaceae</taxon>
        <taxon>Gilvimarinus</taxon>
    </lineage>
</organism>
<comment type="function">
    <text evidence="6 7">Involved in the assembly process of the P-ring formation. It may associate with FlgF on the rod constituting a structure essential for the P-ring assembly or may act as a modulator protein for the P-ring assembly.</text>
</comment>
<dbReference type="GO" id="GO:0042597">
    <property type="term" value="C:periplasmic space"/>
    <property type="evidence" value="ECO:0007669"/>
    <property type="project" value="UniProtKB-SubCell"/>
</dbReference>
<dbReference type="EMBL" id="JAMFTH010000001">
    <property type="protein sequence ID" value="MCP8898643.1"/>
    <property type="molecule type" value="Genomic_DNA"/>
</dbReference>
<evidence type="ECO:0000256" key="1">
    <source>
        <dbReference type="ARBA" id="ARBA00004418"/>
    </source>
</evidence>
<dbReference type="Pfam" id="PF13144">
    <property type="entry name" value="ChapFlgA"/>
    <property type="match status" value="1"/>
</dbReference>
<dbReference type="Proteomes" id="UP001139319">
    <property type="component" value="Unassembled WGS sequence"/>
</dbReference>
<reference evidence="9" key="1">
    <citation type="submission" date="2022-05" db="EMBL/GenBank/DDBJ databases">
        <authorList>
            <person name="Sun H.-N."/>
        </authorList>
    </citation>
    <scope>NUCLEOTIDE SEQUENCE</scope>
    <source>
        <strain evidence="9">HB14</strain>
    </source>
</reference>
<comment type="similarity">
    <text evidence="2 7">Belongs to the FlgA family.</text>
</comment>
<dbReference type="NCBIfam" id="TIGR03170">
    <property type="entry name" value="flgA_cterm"/>
    <property type="match status" value="1"/>
</dbReference>
<name>A0A9X2I0Y8_9GAMM</name>
<dbReference type="InterPro" id="IPR013974">
    <property type="entry name" value="SAF"/>
</dbReference>
<proteinExistence type="inferred from homology"/>
<keyword evidence="10" id="KW-1185">Reference proteome</keyword>
<dbReference type="Gene3D" id="3.90.1210.10">
    <property type="entry name" value="Antifreeze-like/N-acetylneuraminic acid synthase C-terminal domain"/>
    <property type="match status" value="1"/>
</dbReference>
<dbReference type="Gene3D" id="2.30.30.760">
    <property type="match status" value="1"/>
</dbReference>
<dbReference type="PANTHER" id="PTHR36307:SF1">
    <property type="entry name" value="FLAGELLA BASAL BODY P-RING FORMATION PROTEIN FLGA"/>
    <property type="match status" value="1"/>
</dbReference>
<dbReference type="PANTHER" id="PTHR36307">
    <property type="entry name" value="FLAGELLA BASAL BODY P-RING FORMATION PROTEIN FLGA"/>
    <property type="match status" value="1"/>
</dbReference>
<comment type="subcellular location">
    <subcellularLocation>
        <location evidence="1 7">Periplasm</location>
    </subcellularLocation>
</comment>
<protein>
    <recommendedName>
        <fullName evidence="3 7">Flagella basal body P-ring formation protein FlgA</fullName>
    </recommendedName>
</protein>
<sequence>MPQVRNFCAVLLLSAALCWPAANAARSSHDLGELKIRAEAFLKEHYQHHSERVEVKVGALDRRLKLASCEHPVSFTPRDTGDHGGSISLEARCKGTSPWKIYLSGQVDIYRQIIVARNSLQRDTRITQADLKSELMSSSGLRAGYYTDAQRLLGKQIKRPVEAGEPLRPGLVEEPLAINRGDVVVLRSGNGAISVATQAEALSSGHVGEQIRVRNLASERVIRAEIVAEGQVAANF</sequence>
<evidence type="ECO:0000256" key="3">
    <source>
        <dbReference type="ARBA" id="ARBA00014754"/>
    </source>
</evidence>
<evidence type="ECO:0000256" key="5">
    <source>
        <dbReference type="ARBA" id="ARBA00022764"/>
    </source>
</evidence>
<keyword evidence="7" id="KW-1005">Bacterial flagellum biogenesis</keyword>
<keyword evidence="4 7" id="KW-0732">Signal</keyword>
<gene>
    <name evidence="9" type="primary">flgA</name>
    <name evidence="9" type="ORF">M6D89_04945</name>
</gene>
<dbReference type="InterPro" id="IPR017585">
    <property type="entry name" value="SAF_FlgA"/>
</dbReference>
<reference evidence="9" key="2">
    <citation type="submission" date="2023-01" db="EMBL/GenBank/DDBJ databases">
        <title>Gilvimarinus xylanilyticus HB14 isolated from Caulerpa lentillifera aquaculture base in Hainan, China.</title>
        <authorList>
            <person name="Zhang Y.-J."/>
        </authorList>
    </citation>
    <scope>NUCLEOTIDE SEQUENCE</scope>
    <source>
        <strain evidence="9">HB14</strain>
    </source>
</reference>
<feature type="domain" description="SAF" evidence="8">
    <location>
        <begin position="111"/>
        <end position="173"/>
    </location>
</feature>
<dbReference type="RefSeq" id="WP_253966914.1">
    <property type="nucleotide sequence ID" value="NZ_JAMFTH010000001.1"/>
</dbReference>
<keyword evidence="9" id="KW-0969">Cilium</keyword>
<feature type="chain" id="PRO_5041012116" description="Flagella basal body P-ring formation protein FlgA" evidence="7">
    <location>
        <begin position="25"/>
        <end position="236"/>
    </location>
</feature>
<dbReference type="AlphaFoldDB" id="A0A9X2I0Y8"/>
<evidence type="ECO:0000256" key="4">
    <source>
        <dbReference type="ARBA" id="ARBA00022729"/>
    </source>
</evidence>
<dbReference type="SUPFAM" id="SSF51269">
    <property type="entry name" value="AFP III-like domain"/>
    <property type="match status" value="1"/>
</dbReference>
<evidence type="ECO:0000256" key="6">
    <source>
        <dbReference type="ARBA" id="ARBA00025643"/>
    </source>
</evidence>
<feature type="signal peptide" evidence="7">
    <location>
        <begin position="1"/>
        <end position="24"/>
    </location>
</feature>
<keyword evidence="5 7" id="KW-0574">Periplasm</keyword>
<dbReference type="InterPro" id="IPR036732">
    <property type="entry name" value="AFP_Neu5c_C_sf"/>
</dbReference>
<dbReference type="GO" id="GO:0044780">
    <property type="term" value="P:bacterial-type flagellum assembly"/>
    <property type="evidence" value="ECO:0007669"/>
    <property type="project" value="InterPro"/>
</dbReference>
<dbReference type="Pfam" id="PF17656">
    <property type="entry name" value="ChapFlgA_N"/>
    <property type="match status" value="1"/>
</dbReference>
<dbReference type="CDD" id="cd11614">
    <property type="entry name" value="SAF_CpaB_FlgA_like"/>
    <property type="match status" value="1"/>
</dbReference>
<dbReference type="InterPro" id="IPR041231">
    <property type="entry name" value="FlgA_N"/>
</dbReference>
<dbReference type="InterPro" id="IPR039246">
    <property type="entry name" value="Flagellar_FlgA"/>
</dbReference>
<evidence type="ECO:0000259" key="8">
    <source>
        <dbReference type="SMART" id="SM00858"/>
    </source>
</evidence>
<keyword evidence="9" id="KW-0966">Cell projection</keyword>
<evidence type="ECO:0000313" key="10">
    <source>
        <dbReference type="Proteomes" id="UP001139319"/>
    </source>
</evidence>
<evidence type="ECO:0000256" key="7">
    <source>
        <dbReference type="RuleBase" id="RU362063"/>
    </source>
</evidence>
<keyword evidence="9" id="KW-0282">Flagellum</keyword>
<evidence type="ECO:0000256" key="2">
    <source>
        <dbReference type="ARBA" id="ARBA00010474"/>
    </source>
</evidence>
<evidence type="ECO:0000313" key="9">
    <source>
        <dbReference type="EMBL" id="MCP8898643.1"/>
    </source>
</evidence>
<dbReference type="SMART" id="SM00858">
    <property type="entry name" value="SAF"/>
    <property type="match status" value="1"/>
</dbReference>
<accession>A0A9X2I0Y8</accession>
<comment type="caution">
    <text evidence="9">The sequence shown here is derived from an EMBL/GenBank/DDBJ whole genome shotgun (WGS) entry which is preliminary data.</text>
</comment>